<evidence type="ECO:0000313" key="5">
    <source>
        <dbReference type="EMBL" id="ODQ73202.1"/>
    </source>
</evidence>
<organism evidence="5 6">
    <name type="scientific">Lipomyces starkeyi NRRL Y-11557</name>
    <dbReference type="NCBI Taxonomy" id="675824"/>
    <lineage>
        <taxon>Eukaryota</taxon>
        <taxon>Fungi</taxon>
        <taxon>Dikarya</taxon>
        <taxon>Ascomycota</taxon>
        <taxon>Saccharomycotina</taxon>
        <taxon>Lipomycetes</taxon>
        <taxon>Lipomycetales</taxon>
        <taxon>Lipomycetaceae</taxon>
        <taxon>Lipomyces</taxon>
    </lineage>
</organism>
<dbReference type="Pfam" id="PF04063">
    <property type="entry name" value="DUF383"/>
    <property type="match status" value="1"/>
</dbReference>
<dbReference type="InterPro" id="IPR007206">
    <property type="entry name" value="Protein_HGH1_C"/>
</dbReference>
<dbReference type="InterPro" id="IPR011989">
    <property type="entry name" value="ARM-like"/>
</dbReference>
<dbReference type="STRING" id="675824.A0A1E3Q7S2"/>
<dbReference type="GO" id="GO:0006457">
    <property type="term" value="P:protein folding"/>
    <property type="evidence" value="ECO:0007669"/>
    <property type="project" value="EnsemblFungi"/>
</dbReference>
<comment type="similarity">
    <text evidence="1">Belongs to the HGH1 family.</text>
</comment>
<dbReference type="EMBL" id="KV454294">
    <property type="protein sequence ID" value="ODQ73202.1"/>
    <property type="molecule type" value="Genomic_DNA"/>
</dbReference>
<accession>A0A1E3Q7S2</accession>
<feature type="domain" description="Protein HGH1 N-terminal" evidence="3">
    <location>
        <begin position="95"/>
        <end position="279"/>
    </location>
</feature>
<keyword evidence="6" id="KW-1185">Reference proteome</keyword>
<evidence type="ECO:0000259" key="4">
    <source>
        <dbReference type="Pfam" id="PF04064"/>
    </source>
</evidence>
<dbReference type="Pfam" id="PF04064">
    <property type="entry name" value="DUF384"/>
    <property type="match status" value="1"/>
</dbReference>
<feature type="domain" description="Protein HGH1 C-terminal" evidence="4">
    <location>
        <begin position="285"/>
        <end position="338"/>
    </location>
</feature>
<evidence type="ECO:0000256" key="2">
    <source>
        <dbReference type="ARBA" id="ARBA00014076"/>
    </source>
</evidence>
<dbReference type="InterPro" id="IPR007205">
    <property type="entry name" value="Protein_HGH1_N"/>
</dbReference>
<dbReference type="InterPro" id="IPR039717">
    <property type="entry name" value="Hgh1"/>
</dbReference>
<sequence>MPSELEELVEFLHSPQPMIRNIALQHLVVYSTGPQNTIFLRDNCRPIKDLKIIARDTPKIAKDALTILANMSEFVKIRTMLVEDLGFLEFVVTSITNPEEPNADLFCILLANIAKDNAISNIFNIKAIKNQNEDLVSNKVLDQLMDCFVKGAEKKLNKHATFDYLAFVFADISRLAEGRKYFVTEQEYDRVVPISKILVFTEYDNLLRRAGVASTIKNSLFELSEHITLLDKDGVNVLPYLLLPLAGPEELSEEETFELPDELQLLPPDKQREPDHEILRVHVESLVLLGSTHYGRDFMRNNGVYPLIRELHLAVENDDVREICERLVQLIMADEPGEAPANQRLQITHTDGEEEDTALEAL</sequence>
<gene>
    <name evidence="5" type="ORF">LIPSTDRAFT_3536</name>
</gene>
<dbReference type="PANTHER" id="PTHR13387:SF9">
    <property type="entry name" value="PROTEIN HGH1 HOMOLOG"/>
    <property type="match status" value="1"/>
</dbReference>
<dbReference type="Proteomes" id="UP000094385">
    <property type="component" value="Unassembled WGS sequence"/>
</dbReference>
<dbReference type="SUPFAM" id="SSF48371">
    <property type="entry name" value="ARM repeat"/>
    <property type="match status" value="1"/>
</dbReference>
<dbReference type="Gene3D" id="1.25.10.10">
    <property type="entry name" value="Leucine-rich Repeat Variant"/>
    <property type="match status" value="1"/>
</dbReference>
<name>A0A1E3Q7S2_LIPST</name>
<protein>
    <recommendedName>
        <fullName evidence="2">Protein HGH1 homolog</fullName>
    </recommendedName>
</protein>
<evidence type="ECO:0000256" key="1">
    <source>
        <dbReference type="ARBA" id="ARBA00006712"/>
    </source>
</evidence>
<dbReference type="PANTHER" id="PTHR13387">
    <property type="entry name" value="PROTEIN HGH1 HOMOLOG"/>
    <property type="match status" value="1"/>
</dbReference>
<dbReference type="OrthoDB" id="338814at2759"/>
<proteinExistence type="inferred from homology"/>
<dbReference type="InterPro" id="IPR016024">
    <property type="entry name" value="ARM-type_fold"/>
</dbReference>
<evidence type="ECO:0000313" key="6">
    <source>
        <dbReference type="Proteomes" id="UP000094385"/>
    </source>
</evidence>
<evidence type="ECO:0000259" key="3">
    <source>
        <dbReference type="Pfam" id="PF04063"/>
    </source>
</evidence>
<dbReference type="GO" id="GO:0061770">
    <property type="term" value="F:translation elongation factor binding"/>
    <property type="evidence" value="ECO:0007669"/>
    <property type="project" value="EnsemblFungi"/>
</dbReference>
<reference evidence="5 6" key="1">
    <citation type="journal article" date="2016" name="Proc. Natl. Acad. Sci. U.S.A.">
        <title>Comparative genomics of biotechnologically important yeasts.</title>
        <authorList>
            <person name="Riley R."/>
            <person name="Haridas S."/>
            <person name="Wolfe K.H."/>
            <person name="Lopes M.R."/>
            <person name="Hittinger C.T."/>
            <person name="Goeker M."/>
            <person name="Salamov A.A."/>
            <person name="Wisecaver J.H."/>
            <person name="Long T.M."/>
            <person name="Calvey C.H."/>
            <person name="Aerts A.L."/>
            <person name="Barry K.W."/>
            <person name="Choi C."/>
            <person name="Clum A."/>
            <person name="Coughlan A.Y."/>
            <person name="Deshpande S."/>
            <person name="Douglass A.P."/>
            <person name="Hanson S.J."/>
            <person name="Klenk H.-P."/>
            <person name="LaButti K.M."/>
            <person name="Lapidus A."/>
            <person name="Lindquist E.A."/>
            <person name="Lipzen A.M."/>
            <person name="Meier-Kolthoff J.P."/>
            <person name="Ohm R.A."/>
            <person name="Otillar R.P."/>
            <person name="Pangilinan J.L."/>
            <person name="Peng Y."/>
            <person name="Rokas A."/>
            <person name="Rosa C.A."/>
            <person name="Scheuner C."/>
            <person name="Sibirny A.A."/>
            <person name="Slot J.C."/>
            <person name="Stielow J.B."/>
            <person name="Sun H."/>
            <person name="Kurtzman C.P."/>
            <person name="Blackwell M."/>
            <person name="Grigoriev I.V."/>
            <person name="Jeffries T.W."/>
        </authorList>
    </citation>
    <scope>NUCLEOTIDE SEQUENCE [LARGE SCALE GENOMIC DNA]</scope>
    <source>
        <strain evidence="5 6">NRRL Y-11557</strain>
    </source>
</reference>
<dbReference type="AlphaFoldDB" id="A0A1E3Q7S2"/>